<accession>A0A7D5G2V1</accession>
<organism evidence="1 2">
    <name type="scientific">Flavobacterium phage vB_FspP_elemoA_7-9A</name>
    <dbReference type="NCBI Taxonomy" id="2743781"/>
    <lineage>
        <taxon>Viruses</taxon>
        <taxon>Duplodnaviria</taxon>
        <taxon>Heunggongvirae</taxon>
        <taxon>Uroviricota</taxon>
        <taxon>Caudoviricetes</taxon>
        <taxon>Elemovirus</taxon>
        <taxon>Elemovirus elemoA</taxon>
    </lineage>
</organism>
<gene>
    <name evidence="1" type="ORF">elemo79Aphanotate_20</name>
</gene>
<sequence length="75" mass="8698">MKKPFKISEKNQKLIDILSKKHFGGHYTIFSFTTGYSFSFTTINSREGIYELDLYDCLDDAITNAIQELIIEKNL</sequence>
<name>A0A7D5G2V1_9CAUD</name>
<protein>
    <submittedName>
        <fullName evidence="1">Uncharacterized protein</fullName>
    </submittedName>
</protein>
<reference evidence="1 2" key="1">
    <citation type="submission" date="2020-05" db="EMBL/GenBank/DDBJ databases">
        <title>Genomics and ecology of novel Flavobacterium phages from the Baltic Sea.</title>
        <authorList>
            <person name="Hoetzinger M."/>
            <person name="Nilsson E."/>
            <person name="Holmfeldt K."/>
        </authorList>
    </citation>
    <scope>NUCLEOTIDE SEQUENCE [LARGE SCALE GENOMIC DNA]</scope>
</reference>
<dbReference type="EMBL" id="MT497017">
    <property type="protein sequence ID" value="QLF85214.1"/>
    <property type="molecule type" value="Genomic_DNA"/>
</dbReference>
<evidence type="ECO:0000313" key="2">
    <source>
        <dbReference type="Proteomes" id="UP000510645"/>
    </source>
</evidence>
<evidence type="ECO:0000313" key="1">
    <source>
        <dbReference type="EMBL" id="QLF85214.1"/>
    </source>
</evidence>
<proteinExistence type="predicted"/>
<keyword evidence="2" id="KW-1185">Reference proteome</keyword>
<dbReference type="Proteomes" id="UP000510645">
    <property type="component" value="Segment"/>
</dbReference>